<dbReference type="EMBL" id="NATQ01000102">
    <property type="protein sequence ID" value="OQX90101.1"/>
    <property type="molecule type" value="Genomic_DNA"/>
</dbReference>
<name>A0A1W9RZT2_9BACT</name>
<proteinExistence type="predicted"/>
<evidence type="ECO:0000313" key="2">
    <source>
        <dbReference type="Proteomes" id="UP000192611"/>
    </source>
</evidence>
<protein>
    <submittedName>
        <fullName evidence="1">Uncharacterized protein</fullName>
    </submittedName>
</protein>
<accession>A0A1W9RZT2</accession>
<comment type="caution">
    <text evidence="1">The sequence shown here is derived from an EMBL/GenBank/DDBJ whole genome shotgun (WGS) entry which is preliminary data.</text>
</comment>
<reference evidence="2" key="1">
    <citation type="submission" date="2017-03" db="EMBL/GenBank/DDBJ databases">
        <title>Novel pathways for hydrocarbon cycling and metabolic interdependencies in hydrothermal sediment communities.</title>
        <authorList>
            <person name="Dombrowski N."/>
            <person name="Seitz K."/>
            <person name="Teske A."/>
            <person name="Baker B."/>
        </authorList>
    </citation>
    <scope>NUCLEOTIDE SEQUENCE [LARGE SCALE GENOMIC DNA]</scope>
</reference>
<dbReference type="Proteomes" id="UP000192611">
    <property type="component" value="Unassembled WGS sequence"/>
</dbReference>
<dbReference type="AlphaFoldDB" id="A0A1W9RZT2"/>
<organism evidence="1 2">
    <name type="scientific">Candidatus Coatesbacteria bacterium 4484_99</name>
    <dbReference type="NCBI Taxonomy" id="1970774"/>
    <lineage>
        <taxon>Bacteria</taxon>
        <taxon>Candidatus Coatesiibacteriota</taxon>
    </lineage>
</organism>
<evidence type="ECO:0000313" key="1">
    <source>
        <dbReference type="EMBL" id="OQX90101.1"/>
    </source>
</evidence>
<sequence>MRALVLITIILSLCGVIFAAYNMTVSEVIDLYKKGAGVDVIVATIEARDAEFVLTSDDIIKLREEGIPENLIVFMISRKSKSAPVEDDMSKFLPKIGTVNIACRGDFSDSHKSMDFYIYACIALDESIKARKTSWDKINVLTIGGREVYSFKASWDTSFSLPVEPGSHEVSIYLYVGESVMNDYSIKSHKIYNKVLDVSEGDVINLNLVIEKKESGGYTVKGG</sequence>
<gene>
    <name evidence="1" type="ORF">B6D57_04900</name>
</gene>